<dbReference type="InterPro" id="IPR013094">
    <property type="entry name" value="AB_hydrolase_3"/>
</dbReference>
<protein>
    <submittedName>
        <fullName evidence="3">Alpha/beta hydrolase</fullName>
    </submittedName>
</protein>
<dbReference type="Gene3D" id="3.40.50.1820">
    <property type="entry name" value="alpha/beta hydrolase"/>
    <property type="match status" value="1"/>
</dbReference>
<dbReference type="Pfam" id="PF07859">
    <property type="entry name" value="Abhydrolase_3"/>
    <property type="match status" value="1"/>
</dbReference>
<evidence type="ECO:0000313" key="4">
    <source>
        <dbReference type="Proteomes" id="UP001597417"/>
    </source>
</evidence>
<dbReference type="GO" id="GO:0016787">
    <property type="term" value="F:hydrolase activity"/>
    <property type="evidence" value="ECO:0007669"/>
    <property type="project" value="UniProtKB-KW"/>
</dbReference>
<evidence type="ECO:0000313" key="3">
    <source>
        <dbReference type="EMBL" id="MFD2414888.1"/>
    </source>
</evidence>
<comment type="caution">
    <text evidence="3">The sequence shown here is derived from an EMBL/GenBank/DDBJ whole genome shotgun (WGS) entry which is preliminary data.</text>
</comment>
<keyword evidence="4" id="KW-1185">Reference proteome</keyword>
<keyword evidence="1 3" id="KW-0378">Hydrolase</keyword>
<proteinExistence type="predicted"/>
<dbReference type="RefSeq" id="WP_378260173.1">
    <property type="nucleotide sequence ID" value="NZ_JBHUKR010000002.1"/>
</dbReference>
<dbReference type="InterPro" id="IPR050300">
    <property type="entry name" value="GDXG_lipolytic_enzyme"/>
</dbReference>
<name>A0ABW5FIR5_9PSEU</name>
<dbReference type="EMBL" id="JBHUKR010000002">
    <property type="protein sequence ID" value="MFD2414888.1"/>
    <property type="molecule type" value="Genomic_DNA"/>
</dbReference>
<dbReference type="PANTHER" id="PTHR48081:SF8">
    <property type="entry name" value="ALPHA_BETA HYDROLASE FOLD-3 DOMAIN-CONTAINING PROTEIN-RELATED"/>
    <property type="match status" value="1"/>
</dbReference>
<feature type="domain" description="Alpha/beta hydrolase fold-3" evidence="2">
    <location>
        <begin position="77"/>
        <end position="282"/>
    </location>
</feature>
<accession>A0ABW5FIR5</accession>
<sequence>MTLDAATRGLLKMMADSGAPPMHELSVAEARAMAANGAQMSGPGPQVAGSADREVSVDGVSVGVRILTPAGTPSAVLVLYHGGGWVHGGLAEYDHLGRRLAVDLGAVVVVVDYRLAPEHPFPAAIDDAVTALRWVCGHVEELADCSVPVIVFGDSAGGALAAVAARRARDENLLVHLQVLVYPVVDADLDRPGYLDPANQLMISRQTMRWYWDHYLPDLAGRVHPDASPLRADDLRGVAPAVIVTAEQDVLREEGEAYAAALAAADIPVRAHVAVGQMHGFLTMINILPGGAAGLEHLIAEIRDHLGLTYTVERP</sequence>
<evidence type="ECO:0000256" key="1">
    <source>
        <dbReference type="ARBA" id="ARBA00022801"/>
    </source>
</evidence>
<organism evidence="3 4">
    <name type="scientific">Amycolatopsis pigmentata</name>
    <dbReference type="NCBI Taxonomy" id="450801"/>
    <lineage>
        <taxon>Bacteria</taxon>
        <taxon>Bacillati</taxon>
        <taxon>Actinomycetota</taxon>
        <taxon>Actinomycetes</taxon>
        <taxon>Pseudonocardiales</taxon>
        <taxon>Pseudonocardiaceae</taxon>
        <taxon>Amycolatopsis</taxon>
    </lineage>
</organism>
<dbReference type="Proteomes" id="UP001597417">
    <property type="component" value="Unassembled WGS sequence"/>
</dbReference>
<dbReference type="PANTHER" id="PTHR48081">
    <property type="entry name" value="AB HYDROLASE SUPERFAMILY PROTEIN C4A8.06C"/>
    <property type="match status" value="1"/>
</dbReference>
<reference evidence="4" key="1">
    <citation type="journal article" date="2019" name="Int. J. Syst. Evol. Microbiol.">
        <title>The Global Catalogue of Microorganisms (GCM) 10K type strain sequencing project: providing services to taxonomists for standard genome sequencing and annotation.</title>
        <authorList>
            <consortium name="The Broad Institute Genomics Platform"/>
            <consortium name="The Broad Institute Genome Sequencing Center for Infectious Disease"/>
            <person name="Wu L."/>
            <person name="Ma J."/>
        </authorList>
    </citation>
    <scope>NUCLEOTIDE SEQUENCE [LARGE SCALE GENOMIC DNA]</scope>
    <source>
        <strain evidence="4">CGMCC 4.7645</strain>
    </source>
</reference>
<evidence type="ECO:0000259" key="2">
    <source>
        <dbReference type="Pfam" id="PF07859"/>
    </source>
</evidence>
<dbReference type="InterPro" id="IPR029058">
    <property type="entry name" value="AB_hydrolase_fold"/>
</dbReference>
<gene>
    <name evidence="3" type="ORF">ACFSXZ_00920</name>
</gene>
<dbReference type="SUPFAM" id="SSF53474">
    <property type="entry name" value="alpha/beta-Hydrolases"/>
    <property type="match status" value="1"/>
</dbReference>